<dbReference type="AlphaFoldDB" id="A0A1V5M7E1"/>
<organism evidence="1">
    <name type="scientific">candidate division TA06 bacterium ADurb.Bin417</name>
    <dbReference type="NCBI Taxonomy" id="1852828"/>
    <lineage>
        <taxon>Bacteria</taxon>
        <taxon>Bacteria division TA06</taxon>
    </lineage>
</organism>
<evidence type="ECO:0000313" key="1">
    <source>
        <dbReference type="EMBL" id="OPZ89148.1"/>
    </source>
</evidence>
<sequence length="36" mass="3811">MRLPVFPPSSQVTEASPVTGLVNTLIHLIPGDPTLL</sequence>
<name>A0A1V5M7E1_UNCT6</name>
<comment type="caution">
    <text evidence="1">The sequence shown here is derived from an EMBL/GenBank/DDBJ whole genome shotgun (WGS) entry which is preliminary data.</text>
</comment>
<accession>A0A1V5M7E1</accession>
<proteinExistence type="predicted"/>
<reference evidence="1" key="1">
    <citation type="submission" date="2017-02" db="EMBL/GenBank/DDBJ databases">
        <title>Delving into the versatile metabolic prowess of the omnipresent phylum Bacteroidetes.</title>
        <authorList>
            <person name="Nobu M.K."/>
            <person name="Mei R."/>
            <person name="Narihiro T."/>
            <person name="Kuroda K."/>
            <person name="Liu W.-T."/>
        </authorList>
    </citation>
    <scope>NUCLEOTIDE SEQUENCE</scope>
    <source>
        <strain evidence="1">ADurb.Bin417</strain>
    </source>
</reference>
<gene>
    <name evidence="1" type="ORF">BWY73_01560</name>
</gene>
<dbReference type="Proteomes" id="UP000485484">
    <property type="component" value="Unassembled WGS sequence"/>
</dbReference>
<dbReference type="EMBL" id="MWAK01000405">
    <property type="protein sequence ID" value="OPZ89148.1"/>
    <property type="molecule type" value="Genomic_DNA"/>
</dbReference>
<protein>
    <submittedName>
        <fullName evidence="1">Uncharacterized protein</fullName>
    </submittedName>
</protein>